<reference evidence="3" key="1">
    <citation type="submission" date="2022-11" db="EMBL/GenBank/DDBJ databases">
        <authorList>
            <person name="Kikuchi T."/>
        </authorList>
    </citation>
    <scope>NUCLEOTIDE SEQUENCE</scope>
    <source>
        <strain evidence="3">PS1010</strain>
    </source>
</reference>
<feature type="compositionally biased region" description="Low complexity" evidence="1">
    <location>
        <begin position="272"/>
        <end position="302"/>
    </location>
</feature>
<evidence type="ECO:0000313" key="4">
    <source>
        <dbReference type="Proteomes" id="UP001152747"/>
    </source>
</evidence>
<dbReference type="EMBL" id="CANHGI010000002">
    <property type="protein sequence ID" value="CAI5442617.1"/>
    <property type="molecule type" value="Genomic_DNA"/>
</dbReference>
<gene>
    <name evidence="3" type="ORF">CAMP_LOCUS5254</name>
</gene>
<evidence type="ECO:0000256" key="2">
    <source>
        <dbReference type="SAM" id="Phobius"/>
    </source>
</evidence>
<name>A0A9P1IG50_9PELO</name>
<keyword evidence="2" id="KW-1133">Transmembrane helix</keyword>
<evidence type="ECO:0000256" key="1">
    <source>
        <dbReference type="SAM" id="MobiDB-lite"/>
    </source>
</evidence>
<keyword evidence="4" id="KW-1185">Reference proteome</keyword>
<protein>
    <submittedName>
        <fullName evidence="3">Uncharacterized protein</fullName>
    </submittedName>
</protein>
<keyword evidence="2" id="KW-0812">Transmembrane</keyword>
<dbReference type="OrthoDB" id="5877656at2759"/>
<keyword evidence="2" id="KW-0472">Membrane</keyword>
<dbReference type="Proteomes" id="UP001152747">
    <property type="component" value="Unassembled WGS sequence"/>
</dbReference>
<feature type="compositionally biased region" description="Basic and acidic residues" evidence="1">
    <location>
        <begin position="323"/>
        <end position="341"/>
    </location>
</feature>
<sequence length="420" mass="46744">MVEQTNKKSSFFFASYGCCVPIETYAYIVTVLFVFTILVILFCFLATATVRWLYKRRMRKRLHDMKEKIVTEQRMKQENEAKLNYLAQKNQMNKMQTNSNMNNLNNVVEPTKIEKEQMNGMMMKEKQGNEEDGGIGGGGGKIEEKEMIVAPKEPPKNINCDPAKDYVAAKAKTPRRPIQMQHQQKLFDIKGQELTPVATSRSNALTQSASNNNMKHVDKAQNNTNDPPARRPLSSEIMPKSAEQVDRPSKEKISSPPKQKPKRSSAEKTGSKETTTGKTSGSRETTGTTATSTQPKTTTSAGSTEKTKTEGSNESVAKNKKLSISDEEKRNEGGGGKHEWRNQYYGGGSRETAADSSRKSMVPSTRSWLIDTTGSSKKSLELSTSKSNSLFRTSSSLYQTATTLEDSKNTHSHGAFVFEK</sequence>
<feature type="compositionally biased region" description="Basic and acidic residues" evidence="1">
    <location>
        <begin position="243"/>
        <end position="253"/>
    </location>
</feature>
<comment type="caution">
    <text evidence="3">The sequence shown here is derived from an EMBL/GenBank/DDBJ whole genome shotgun (WGS) entry which is preliminary data.</text>
</comment>
<evidence type="ECO:0000313" key="3">
    <source>
        <dbReference type="EMBL" id="CAI5442617.1"/>
    </source>
</evidence>
<organism evidence="3 4">
    <name type="scientific">Caenorhabditis angaria</name>
    <dbReference type="NCBI Taxonomy" id="860376"/>
    <lineage>
        <taxon>Eukaryota</taxon>
        <taxon>Metazoa</taxon>
        <taxon>Ecdysozoa</taxon>
        <taxon>Nematoda</taxon>
        <taxon>Chromadorea</taxon>
        <taxon>Rhabditida</taxon>
        <taxon>Rhabditina</taxon>
        <taxon>Rhabditomorpha</taxon>
        <taxon>Rhabditoidea</taxon>
        <taxon>Rhabditidae</taxon>
        <taxon>Peloderinae</taxon>
        <taxon>Caenorhabditis</taxon>
    </lineage>
</organism>
<feature type="region of interest" description="Disordered" evidence="1">
    <location>
        <begin position="206"/>
        <end position="387"/>
    </location>
</feature>
<dbReference type="AlphaFoldDB" id="A0A9P1IG50"/>
<feature type="compositionally biased region" description="Low complexity" evidence="1">
    <location>
        <begin position="372"/>
        <end position="387"/>
    </location>
</feature>
<feature type="compositionally biased region" description="Polar residues" evidence="1">
    <location>
        <begin position="206"/>
        <end position="226"/>
    </location>
</feature>
<feature type="transmembrane region" description="Helical" evidence="2">
    <location>
        <begin position="25"/>
        <end position="54"/>
    </location>
</feature>
<accession>A0A9P1IG50</accession>
<proteinExistence type="predicted"/>